<dbReference type="InterPro" id="IPR000383">
    <property type="entry name" value="Xaa-Pro-like_dom"/>
</dbReference>
<dbReference type="AlphaFoldDB" id="A0A101ULB7"/>
<name>A0A101ULB7_9ACTN</name>
<accession>A0A101ULB7</accession>
<feature type="domain" description="Xaa-Pro dipeptidyl-peptidase-like" evidence="1">
    <location>
        <begin position="11"/>
        <end position="145"/>
    </location>
</feature>
<evidence type="ECO:0000259" key="1">
    <source>
        <dbReference type="Pfam" id="PF02129"/>
    </source>
</evidence>
<dbReference type="Gene3D" id="1.10.10.800">
    <property type="match status" value="1"/>
</dbReference>
<evidence type="ECO:0000313" key="2">
    <source>
        <dbReference type="EMBL" id="KUO12841.1"/>
    </source>
</evidence>
<reference evidence="2 3" key="1">
    <citation type="submission" date="2015-10" db="EMBL/GenBank/DDBJ databases">
        <title>Draft genome sequence of Streptomyces sp. RV15, isolated from a marine sponge.</title>
        <authorList>
            <person name="Ruckert C."/>
            <person name="Abdelmohsen U.R."/>
            <person name="Winkler A."/>
            <person name="Hentschel U."/>
            <person name="Kalinowski J."/>
            <person name="Kampfer P."/>
            <person name="Glaeser S."/>
        </authorList>
    </citation>
    <scope>NUCLEOTIDE SEQUENCE [LARGE SCALE GENOMIC DNA]</scope>
    <source>
        <strain evidence="2 3">RV15</strain>
    </source>
</reference>
<comment type="caution">
    <text evidence="2">The sequence shown here is derived from an EMBL/GenBank/DDBJ whole genome shotgun (WGS) entry which is preliminary data.</text>
</comment>
<keyword evidence="3" id="KW-1185">Reference proteome</keyword>
<protein>
    <recommendedName>
        <fullName evidence="1">Xaa-Pro dipeptidyl-peptidase-like domain-containing protein</fullName>
    </recommendedName>
</protein>
<dbReference type="STRING" id="909626.AQJ91_47955"/>
<evidence type="ECO:0000313" key="3">
    <source>
        <dbReference type="Proteomes" id="UP000053260"/>
    </source>
</evidence>
<proteinExistence type="predicted"/>
<dbReference type="Gene3D" id="3.40.50.1820">
    <property type="entry name" value="alpha/beta hydrolase"/>
    <property type="match status" value="1"/>
</dbReference>
<organism evidence="2 3">
    <name type="scientific">Streptomyces dysideae</name>
    <dbReference type="NCBI Taxonomy" id="909626"/>
    <lineage>
        <taxon>Bacteria</taxon>
        <taxon>Bacillati</taxon>
        <taxon>Actinomycetota</taxon>
        <taxon>Actinomycetes</taxon>
        <taxon>Kitasatosporales</taxon>
        <taxon>Streptomycetaceae</taxon>
        <taxon>Streptomyces</taxon>
    </lineage>
</organism>
<dbReference type="Pfam" id="PF02129">
    <property type="entry name" value="Peptidase_S15"/>
    <property type="match status" value="1"/>
</dbReference>
<dbReference type="InterPro" id="IPR051411">
    <property type="entry name" value="Polyketide_trans_af380"/>
</dbReference>
<dbReference type="PANTHER" id="PTHR47751">
    <property type="entry name" value="SUPERFAMILY HYDROLASE, PUTATIVE (AFU_ORTHOLOGUE AFUA_2G16580)-RELATED"/>
    <property type="match status" value="1"/>
</dbReference>
<dbReference type="SUPFAM" id="SSF53474">
    <property type="entry name" value="alpha/beta-Hydrolases"/>
    <property type="match status" value="1"/>
</dbReference>
<sequence>MPIDVHFRSGGITVAGHLYLPEDYKEGQKRAAVVTVAPGGGIKEQTSGRYARELRDRGFVALAFDHRSYGESEGFPRYDEDPFAKIEDIKNAVSYLRNRPEVDPDRIGAMGICGGGGYAPAAAATDRRIKAVATVSGVGDQRGVFHEQTGSDHGVLVAMLEACGAARQAFSRGDEPTYWPLIPGSEVENAFAPLKEAPDYYYDSTRGAHPRWENKTLAWSLEKQLTFSALDVVSLIAPHPLLLIVGTESTSRSHNETTYAAAADPKELFLIDGASHLDLYDLDQYVKQAADKLADFFSQSL</sequence>
<dbReference type="OrthoDB" id="9805123at2"/>
<dbReference type="InterPro" id="IPR029058">
    <property type="entry name" value="AB_hydrolase_fold"/>
</dbReference>
<dbReference type="GO" id="GO:0016787">
    <property type="term" value="F:hydrolase activity"/>
    <property type="evidence" value="ECO:0007669"/>
    <property type="project" value="InterPro"/>
</dbReference>
<dbReference type="PANTHER" id="PTHR47751:SF1">
    <property type="entry name" value="SUPERFAMILY HYDROLASE, PUTATIVE (AFU_ORTHOLOGUE AFUA_2G16580)-RELATED"/>
    <property type="match status" value="1"/>
</dbReference>
<dbReference type="EMBL" id="LMXB01000174">
    <property type="protein sequence ID" value="KUO12841.1"/>
    <property type="molecule type" value="Genomic_DNA"/>
</dbReference>
<dbReference type="RefSeq" id="WP_067036656.1">
    <property type="nucleotide sequence ID" value="NZ_KQ949160.1"/>
</dbReference>
<gene>
    <name evidence="2" type="ORF">AQJ91_47955</name>
</gene>
<dbReference type="Proteomes" id="UP000053260">
    <property type="component" value="Unassembled WGS sequence"/>
</dbReference>